<dbReference type="GO" id="GO:0007234">
    <property type="term" value="P:osmosensory signaling via phosphorelay pathway"/>
    <property type="evidence" value="ECO:0007669"/>
    <property type="project" value="TreeGrafter"/>
</dbReference>
<dbReference type="InterPro" id="IPR042240">
    <property type="entry name" value="CHASE_sf"/>
</dbReference>
<evidence type="ECO:0000256" key="3">
    <source>
        <dbReference type="ARBA" id="ARBA00012438"/>
    </source>
</evidence>
<evidence type="ECO:0000256" key="8">
    <source>
        <dbReference type="ARBA" id="ARBA00022989"/>
    </source>
</evidence>
<dbReference type="EC" id="2.7.13.3" evidence="3"/>
<evidence type="ECO:0000256" key="1">
    <source>
        <dbReference type="ARBA" id="ARBA00000085"/>
    </source>
</evidence>
<dbReference type="Proteomes" id="UP000077701">
    <property type="component" value="Unassembled WGS sequence"/>
</dbReference>
<evidence type="ECO:0000256" key="2">
    <source>
        <dbReference type="ARBA" id="ARBA00004236"/>
    </source>
</evidence>
<evidence type="ECO:0000256" key="5">
    <source>
        <dbReference type="ARBA" id="ARBA00022679"/>
    </source>
</evidence>
<protein>
    <recommendedName>
        <fullName evidence="11">Sensor-like histidine kinase SenX3</fullName>
        <ecNumber evidence="3">2.7.13.3</ecNumber>
    </recommendedName>
</protein>
<dbReference type="InterPro" id="IPR036097">
    <property type="entry name" value="HisK_dim/P_sf"/>
</dbReference>
<evidence type="ECO:0000256" key="9">
    <source>
        <dbReference type="ARBA" id="ARBA00023012"/>
    </source>
</evidence>
<keyword evidence="4" id="KW-0597">Phosphoprotein</keyword>
<keyword evidence="7" id="KW-0418">Kinase</keyword>
<dbReference type="STRING" id="161355.PS9374_04620"/>
<evidence type="ECO:0000256" key="11">
    <source>
        <dbReference type="ARBA" id="ARBA00039401"/>
    </source>
</evidence>
<feature type="coiled-coil region" evidence="12">
    <location>
        <begin position="495"/>
        <end position="522"/>
    </location>
</feature>
<keyword evidence="10 14" id="KW-0472">Membrane</keyword>
<dbReference type="GO" id="GO:0005886">
    <property type="term" value="C:plasma membrane"/>
    <property type="evidence" value="ECO:0007669"/>
    <property type="project" value="UniProtKB-SubCell"/>
</dbReference>
<feature type="domain" description="Histidine kinase" evidence="15">
    <location>
        <begin position="663"/>
        <end position="898"/>
    </location>
</feature>
<keyword evidence="9" id="KW-0902">Two-component regulatory system</keyword>
<dbReference type="GO" id="GO:0000155">
    <property type="term" value="F:phosphorelay sensor kinase activity"/>
    <property type="evidence" value="ECO:0007669"/>
    <property type="project" value="InterPro"/>
</dbReference>
<dbReference type="InterPro" id="IPR003594">
    <property type="entry name" value="HATPase_dom"/>
</dbReference>
<comment type="caution">
    <text evidence="17">The sequence shown here is derived from an EMBL/GenBank/DDBJ whole genome shotgun (WGS) entry which is preliminary data.</text>
</comment>
<dbReference type="Gene3D" id="3.30.450.350">
    <property type="entry name" value="CHASE domain"/>
    <property type="match status" value="1"/>
</dbReference>
<dbReference type="InterPro" id="IPR013656">
    <property type="entry name" value="PAS_4"/>
</dbReference>
<reference evidence="18" key="2">
    <citation type="submission" date="2016-04" db="EMBL/GenBank/DDBJ databases">
        <title>Planomonospora sphaerica JCM9374 whole genome shotgun sequence.</title>
        <authorList>
            <person name="Suzuki T."/>
            <person name="Dohra H."/>
            <person name="Kodani S."/>
        </authorList>
    </citation>
    <scope>NUCLEOTIDE SEQUENCE [LARGE SCALE GENOMIC DNA]</scope>
    <source>
        <strain evidence="18">JCM 9374</strain>
    </source>
</reference>
<evidence type="ECO:0000313" key="17">
    <source>
        <dbReference type="EMBL" id="GAT68955.1"/>
    </source>
</evidence>
<keyword evidence="8 14" id="KW-1133">Transmembrane helix</keyword>
<feature type="domain" description="CHASE" evidence="16">
    <location>
        <begin position="156"/>
        <end position="304"/>
    </location>
</feature>
<comment type="catalytic activity">
    <reaction evidence="1">
        <text>ATP + protein L-histidine = ADP + protein N-phospho-L-histidine.</text>
        <dbReference type="EC" id="2.7.13.3"/>
    </reaction>
</comment>
<dbReference type="GO" id="GO:0030295">
    <property type="term" value="F:protein kinase activator activity"/>
    <property type="evidence" value="ECO:0007669"/>
    <property type="project" value="TreeGrafter"/>
</dbReference>
<dbReference type="AlphaFoldDB" id="A0A161LN41"/>
<dbReference type="InterPro" id="IPR035965">
    <property type="entry name" value="PAS-like_dom_sf"/>
</dbReference>
<evidence type="ECO:0000256" key="10">
    <source>
        <dbReference type="ARBA" id="ARBA00023136"/>
    </source>
</evidence>
<dbReference type="SUPFAM" id="SSF55785">
    <property type="entry name" value="PYP-like sensor domain (PAS domain)"/>
    <property type="match status" value="2"/>
</dbReference>
<dbReference type="Gene3D" id="3.30.450.20">
    <property type="entry name" value="PAS domain"/>
    <property type="match status" value="2"/>
</dbReference>
<comment type="subcellular location">
    <subcellularLocation>
        <location evidence="2">Cell membrane</location>
    </subcellularLocation>
</comment>
<gene>
    <name evidence="17" type="ORF">PS9374_04620</name>
</gene>
<dbReference type="Gene3D" id="3.30.565.10">
    <property type="entry name" value="Histidine kinase-like ATPase, C-terminal domain"/>
    <property type="match status" value="1"/>
</dbReference>
<dbReference type="SMART" id="SM00387">
    <property type="entry name" value="HATPase_c"/>
    <property type="match status" value="1"/>
</dbReference>
<dbReference type="InterPro" id="IPR050351">
    <property type="entry name" value="BphY/WalK/GraS-like"/>
</dbReference>
<name>A0A161LN41_9ACTN</name>
<dbReference type="PANTHER" id="PTHR42878:SF15">
    <property type="entry name" value="BACTERIOPHYTOCHROME"/>
    <property type="match status" value="1"/>
</dbReference>
<dbReference type="Pfam" id="PF00512">
    <property type="entry name" value="HisKA"/>
    <property type="match status" value="1"/>
</dbReference>
<evidence type="ECO:0000259" key="15">
    <source>
        <dbReference type="PROSITE" id="PS50109"/>
    </source>
</evidence>
<evidence type="ECO:0000259" key="16">
    <source>
        <dbReference type="PROSITE" id="PS50839"/>
    </source>
</evidence>
<keyword evidence="5" id="KW-0808">Transferase</keyword>
<organism evidence="17 18">
    <name type="scientific">Planomonospora sphaerica</name>
    <dbReference type="NCBI Taxonomy" id="161355"/>
    <lineage>
        <taxon>Bacteria</taxon>
        <taxon>Bacillati</taxon>
        <taxon>Actinomycetota</taxon>
        <taxon>Actinomycetes</taxon>
        <taxon>Streptosporangiales</taxon>
        <taxon>Streptosporangiaceae</taxon>
        <taxon>Planomonospora</taxon>
    </lineage>
</organism>
<dbReference type="SMART" id="SM01079">
    <property type="entry name" value="CHASE"/>
    <property type="match status" value="1"/>
</dbReference>
<dbReference type="Pfam" id="PF08448">
    <property type="entry name" value="PAS_4"/>
    <property type="match status" value="2"/>
</dbReference>
<dbReference type="CDD" id="cd00082">
    <property type="entry name" value="HisKA"/>
    <property type="match status" value="1"/>
</dbReference>
<dbReference type="InterPro" id="IPR003661">
    <property type="entry name" value="HisK_dim/P_dom"/>
</dbReference>
<feature type="region of interest" description="Disordered" evidence="13">
    <location>
        <begin position="569"/>
        <end position="590"/>
    </location>
</feature>
<evidence type="ECO:0000313" key="18">
    <source>
        <dbReference type="Proteomes" id="UP000077701"/>
    </source>
</evidence>
<evidence type="ECO:0000256" key="12">
    <source>
        <dbReference type="SAM" id="Coils"/>
    </source>
</evidence>
<dbReference type="SMART" id="SM00388">
    <property type="entry name" value="HisKA"/>
    <property type="match status" value="1"/>
</dbReference>
<evidence type="ECO:0000256" key="14">
    <source>
        <dbReference type="SAM" id="Phobius"/>
    </source>
</evidence>
<reference evidence="17 18" key="1">
    <citation type="journal article" date="2016" name="Genome Announc.">
        <title>Draft Genome Sequence of Planomonospora sphaerica JCM9374, a Rare Actinomycete.</title>
        <authorList>
            <person name="Dohra H."/>
            <person name="Suzuki T."/>
            <person name="Inoue Y."/>
            <person name="Kodani S."/>
        </authorList>
    </citation>
    <scope>NUCLEOTIDE SEQUENCE [LARGE SCALE GENOMIC DNA]</scope>
    <source>
        <strain evidence="17 18">JCM 9374</strain>
    </source>
</reference>
<keyword evidence="6 14" id="KW-0812">Transmembrane</keyword>
<dbReference type="Pfam" id="PF02518">
    <property type="entry name" value="HATPase_c"/>
    <property type="match status" value="1"/>
</dbReference>
<dbReference type="InterPro" id="IPR006189">
    <property type="entry name" value="CHASE_dom"/>
</dbReference>
<keyword evidence="18" id="KW-1185">Reference proteome</keyword>
<evidence type="ECO:0000256" key="7">
    <source>
        <dbReference type="ARBA" id="ARBA00022777"/>
    </source>
</evidence>
<sequence>MVNGVIRILNRPDQIVYPGRARALLVALLIALLGAGLSVAAGTLVSGQQRHLAEQAIDQRTALVTEVVKAETGRYVDTLRTVAAAAGAFTPLTKAAFTQAVTPLEQTRLAGATSIAFMVPATDEQIPAVQARWRSRGASGLVLDAKGSGHEHVFSIFSHPLDGSTAPATGIDATQAAAPAHALTESRRSGQVTVSDTYQLIRDTHLPASQRQLSFVLTAPVYGPAAVDGRRPFVGWVLMGLRGQDFIGATLRTITQDAADVRLRAAHSDATTATVAILRATAAGVRDLHRTRAVRVAQRSWQLDIDATSRHLPGARTPLGAITTGIGIALSVLLAMLVFALGSGRMRARAAVAAATAELRAAETDARRQSGLLTAVLDSVGDGVGVVDATGAFLLHNPAAKSMLGTGADTGDIATWQRHYGIFTPDGAAPFATGDLPLVRALAGEIVEQVPLLIRNATHPDGRIISVSARPLDAASGQAGAVAVFRDVTAAVRAEQQLAATAAALQAEVARHEADQAALRAARDELAVSKAYLTQVLDAIDVTVITCDADGTIVHANRVARTALPAGDRPLTITETTPRLGLTHPDGTPMTVEETPLARALRGEAVDDLEATVTPPGQPKRIIMLHARPLHHPDGRIVGAVASSFNITALREREAELQAFAGSVAHDLQRPLTVVRGFTELVRDDLVEQTGPTGHGVAGGAVAPARTVQLEQVRHLDRVLAATARMTRLIDDLLTYAVARDGAVTLRPVDLHDLAADVMAGHLAAAAADLASPIPQIYLGPLPSVCADAPLVRQLLDNLIANAIKYTPPGQAARVDVTAHPAASGWVRVEVADRGIGIPSGEHQAIFAGFHRATTAYAGTGLGLAICQRIVARHGGTITAGDNPGGGARFAFTLPAAPIRP</sequence>
<keyword evidence="12" id="KW-0175">Coiled coil</keyword>
<dbReference type="PANTHER" id="PTHR42878">
    <property type="entry name" value="TWO-COMPONENT HISTIDINE KINASE"/>
    <property type="match status" value="1"/>
</dbReference>
<dbReference type="Gene3D" id="1.10.287.130">
    <property type="match status" value="1"/>
</dbReference>
<accession>A0A161LN41</accession>
<dbReference type="GO" id="GO:0000156">
    <property type="term" value="F:phosphorelay response regulator activity"/>
    <property type="evidence" value="ECO:0007669"/>
    <property type="project" value="TreeGrafter"/>
</dbReference>
<evidence type="ECO:0000256" key="4">
    <source>
        <dbReference type="ARBA" id="ARBA00022553"/>
    </source>
</evidence>
<evidence type="ECO:0000256" key="6">
    <source>
        <dbReference type="ARBA" id="ARBA00022692"/>
    </source>
</evidence>
<dbReference type="SUPFAM" id="SSF55874">
    <property type="entry name" value="ATPase domain of HSP90 chaperone/DNA topoisomerase II/histidine kinase"/>
    <property type="match status" value="1"/>
</dbReference>
<dbReference type="InterPro" id="IPR004358">
    <property type="entry name" value="Sig_transdc_His_kin-like_C"/>
</dbReference>
<feature type="transmembrane region" description="Helical" evidence="14">
    <location>
        <begin position="319"/>
        <end position="341"/>
    </location>
</feature>
<dbReference type="EMBL" id="BDCX01000011">
    <property type="protein sequence ID" value="GAT68955.1"/>
    <property type="molecule type" value="Genomic_DNA"/>
</dbReference>
<dbReference type="PROSITE" id="PS50109">
    <property type="entry name" value="HIS_KIN"/>
    <property type="match status" value="1"/>
</dbReference>
<proteinExistence type="predicted"/>
<dbReference type="Pfam" id="PF03924">
    <property type="entry name" value="CHASE"/>
    <property type="match status" value="1"/>
</dbReference>
<dbReference type="InterPro" id="IPR005467">
    <property type="entry name" value="His_kinase_dom"/>
</dbReference>
<evidence type="ECO:0000256" key="13">
    <source>
        <dbReference type="SAM" id="MobiDB-lite"/>
    </source>
</evidence>
<dbReference type="InterPro" id="IPR036890">
    <property type="entry name" value="HATPase_C_sf"/>
</dbReference>
<dbReference type="PRINTS" id="PR00344">
    <property type="entry name" value="BCTRLSENSOR"/>
</dbReference>
<dbReference type="SUPFAM" id="SSF47384">
    <property type="entry name" value="Homodimeric domain of signal transducing histidine kinase"/>
    <property type="match status" value="1"/>
</dbReference>
<dbReference type="PROSITE" id="PS50839">
    <property type="entry name" value="CHASE"/>
    <property type="match status" value="1"/>
</dbReference>